<sequence length="333" mass="36545">MKIHFTKKTILITGSAAIIAIVSFAILSLSNRGDKKAKVPPSKPIISDNGEKIEFKENSPGLEIIKIKEIGKDGEFINVDAPARLIASTSPSVSGGERIILFESSELNDLYVGYVHSRNSLNRSVKNHERIKDMFKHRVATEKDLVEADTQQNNDEAELAEYEGKLRAVGLNPALLGRSGAQSAWIISDVPESQLSKLKKGKRVKVRFSSFPSEEWTGTAEALGDNVDPMTRTVKVRILITNSGFKLKPGMFANVKFPEDTAGDTVVVPFNAIVTVEGQNYVFVEESPHEFTRREVTLGISSMDRVNVIEGLTKGDRVVVQGSILLKGLSFGF</sequence>
<dbReference type="Pfam" id="PF25954">
    <property type="entry name" value="Beta-barrel_RND_2"/>
    <property type="match status" value="1"/>
</dbReference>
<dbReference type="Pfam" id="PF25975">
    <property type="entry name" value="CzcB_C"/>
    <property type="match status" value="1"/>
</dbReference>
<dbReference type="EMBL" id="ANIK01000028">
    <property type="protein sequence ID" value="EMJ95978.1"/>
    <property type="molecule type" value="Genomic_DNA"/>
</dbReference>
<feature type="domain" description="CzcB-like C-terminal circularly permuted SH3-like" evidence="8">
    <location>
        <begin position="266"/>
        <end position="327"/>
    </location>
</feature>
<keyword evidence="6" id="KW-0472">Membrane</keyword>
<keyword evidence="2" id="KW-0813">Transport</keyword>
<dbReference type="RefSeq" id="WP_020772768.1">
    <property type="nucleotide sequence ID" value="NZ_ANIK01000028.1"/>
</dbReference>
<reference evidence="9 10" key="1">
    <citation type="submission" date="2013-01" db="EMBL/GenBank/DDBJ databases">
        <authorList>
            <person name="Harkins D.M."/>
            <person name="Durkin A.S."/>
            <person name="Brinkac L.M."/>
            <person name="Haft D.H."/>
            <person name="Selengut J.D."/>
            <person name="Sanka R."/>
            <person name="DePew J."/>
            <person name="Purushe J."/>
            <person name="Galloway R.L."/>
            <person name="Vinetz J.M."/>
            <person name="Sutton G.G."/>
            <person name="Nierman W.C."/>
            <person name="Fouts D.E."/>
        </authorList>
    </citation>
    <scope>NUCLEOTIDE SEQUENCE [LARGE SCALE GENOMIC DNA]</scope>
    <source>
        <strain evidence="9 10">79601</strain>
    </source>
</reference>
<feature type="transmembrane region" description="Helical" evidence="6">
    <location>
        <begin position="9"/>
        <end position="29"/>
    </location>
</feature>
<name>M6D459_9LEPT</name>
<dbReference type="PANTHER" id="PTHR30097">
    <property type="entry name" value="CATION EFFLUX SYSTEM PROTEIN CUSB"/>
    <property type="match status" value="1"/>
</dbReference>
<organism evidence="9 10">
    <name type="scientific">Leptospira alstonii serovar Sichuan str. 79601</name>
    <dbReference type="NCBI Taxonomy" id="1218565"/>
    <lineage>
        <taxon>Bacteria</taxon>
        <taxon>Pseudomonadati</taxon>
        <taxon>Spirochaetota</taxon>
        <taxon>Spirochaetia</taxon>
        <taxon>Leptospirales</taxon>
        <taxon>Leptospiraceae</taxon>
        <taxon>Leptospira</taxon>
    </lineage>
</organism>
<dbReference type="OrthoDB" id="9806939at2"/>
<comment type="function">
    <text evidence="5">CzcA and CzcB together would act in zinc efflux nearly as effectively as the complete czc efflux system (CzcABC). The CzcB protein is thought to funnel zinc cations to the CzcA transport protein.</text>
</comment>
<evidence type="ECO:0000256" key="4">
    <source>
        <dbReference type="ARBA" id="ARBA00043263"/>
    </source>
</evidence>
<dbReference type="InterPro" id="IPR058649">
    <property type="entry name" value="CzcB_C"/>
</dbReference>
<dbReference type="Proteomes" id="UP000011988">
    <property type="component" value="Unassembled WGS sequence"/>
</dbReference>
<dbReference type="GO" id="GO:0046686">
    <property type="term" value="P:response to cadmium ion"/>
    <property type="evidence" value="ECO:0007669"/>
    <property type="project" value="UniProtKB-KW"/>
</dbReference>
<keyword evidence="6" id="KW-1133">Transmembrane helix</keyword>
<dbReference type="Gene3D" id="2.40.30.170">
    <property type="match status" value="1"/>
</dbReference>
<dbReference type="PATRIC" id="fig|1218565.3.peg.1372"/>
<evidence type="ECO:0000256" key="2">
    <source>
        <dbReference type="ARBA" id="ARBA00022448"/>
    </source>
</evidence>
<dbReference type="GO" id="GO:0060003">
    <property type="term" value="P:copper ion export"/>
    <property type="evidence" value="ECO:0007669"/>
    <property type="project" value="TreeGrafter"/>
</dbReference>
<evidence type="ECO:0000256" key="6">
    <source>
        <dbReference type="SAM" id="Phobius"/>
    </source>
</evidence>
<dbReference type="AlphaFoldDB" id="M6D459"/>
<evidence type="ECO:0000313" key="10">
    <source>
        <dbReference type="Proteomes" id="UP000011988"/>
    </source>
</evidence>
<dbReference type="FunFam" id="2.40.30.170:FF:000010">
    <property type="entry name" value="Efflux RND transporter periplasmic adaptor subunit"/>
    <property type="match status" value="1"/>
</dbReference>
<feature type="domain" description="CusB-like beta-barrel" evidence="7">
    <location>
        <begin position="185"/>
        <end position="258"/>
    </location>
</feature>
<dbReference type="GO" id="GO:0030313">
    <property type="term" value="C:cell envelope"/>
    <property type="evidence" value="ECO:0007669"/>
    <property type="project" value="TreeGrafter"/>
</dbReference>
<dbReference type="Gene3D" id="2.40.420.20">
    <property type="match status" value="1"/>
</dbReference>
<dbReference type="InterPro" id="IPR051909">
    <property type="entry name" value="MFP_Cation_Efflux"/>
</dbReference>
<proteinExistence type="inferred from homology"/>
<dbReference type="SUPFAM" id="SSF111369">
    <property type="entry name" value="HlyD-like secretion proteins"/>
    <property type="match status" value="1"/>
</dbReference>
<keyword evidence="4" id="KW-0105">Cadmium resistance</keyword>
<evidence type="ECO:0000313" key="9">
    <source>
        <dbReference type="EMBL" id="EMJ95978.1"/>
    </source>
</evidence>
<keyword evidence="6" id="KW-0812">Transmembrane</keyword>
<accession>M6D459</accession>
<gene>
    <name evidence="9" type="ORF">LEP1GSC194_0384</name>
</gene>
<comment type="caution">
    <text evidence="9">The sequence shown here is derived from an EMBL/GenBank/DDBJ whole genome shotgun (WGS) entry which is preliminary data.</text>
</comment>
<dbReference type="InterPro" id="IPR058792">
    <property type="entry name" value="Beta-barrel_RND_2"/>
</dbReference>
<evidence type="ECO:0000256" key="5">
    <source>
        <dbReference type="ARBA" id="ARBA00058766"/>
    </source>
</evidence>
<evidence type="ECO:0000259" key="8">
    <source>
        <dbReference type="Pfam" id="PF25975"/>
    </source>
</evidence>
<dbReference type="FunFam" id="2.40.420.20:FF:000006">
    <property type="entry name" value="RND family efflux transporter MFP subunit"/>
    <property type="match status" value="1"/>
</dbReference>
<dbReference type="GO" id="GO:0015679">
    <property type="term" value="P:plasma membrane copper ion transport"/>
    <property type="evidence" value="ECO:0007669"/>
    <property type="project" value="TreeGrafter"/>
</dbReference>
<comment type="similarity">
    <text evidence="1">Belongs to the membrane fusion protein (MFP) (TC 8.A.1) family.</text>
</comment>
<evidence type="ECO:0000259" key="7">
    <source>
        <dbReference type="Pfam" id="PF25954"/>
    </source>
</evidence>
<protein>
    <submittedName>
        <fullName evidence="9">HlyD family secretion protein</fullName>
    </submittedName>
</protein>
<evidence type="ECO:0000256" key="1">
    <source>
        <dbReference type="ARBA" id="ARBA00009477"/>
    </source>
</evidence>
<evidence type="ECO:0000256" key="3">
    <source>
        <dbReference type="ARBA" id="ARBA00022833"/>
    </source>
</evidence>
<dbReference type="PANTHER" id="PTHR30097:SF4">
    <property type="entry name" value="SLR6042 PROTEIN"/>
    <property type="match status" value="1"/>
</dbReference>
<keyword evidence="3" id="KW-0862">Zinc</keyword>